<sequence>MYARYTYSFQLLIYISGIWASILPCWIFGCSLSRLEDPELYENGFFRGCNRDVQYISI</sequence>
<protein>
    <submittedName>
        <fullName evidence="2">Uncharacterized protein</fullName>
    </submittedName>
</protein>
<feature type="transmembrane region" description="Helical" evidence="1">
    <location>
        <begin position="12"/>
        <end position="35"/>
    </location>
</feature>
<evidence type="ECO:0000256" key="1">
    <source>
        <dbReference type="SAM" id="Phobius"/>
    </source>
</evidence>
<dbReference type="Proteomes" id="UP000325579">
    <property type="component" value="Unassembled WGS sequence"/>
</dbReference>
<dbReference type="AlphaFoldDB" id="A0A5N7CT02"/>
<dbReference type="RefSeq" id="XP_031934650.1">
    <property type="nucleotide sequence ID" value="XM_032083843.1"/>
</dbReference>
<dbReference type="PROSITE" id="PS51257">
    <property type="entry name" value="PROKAR_LIPOPROTEIN"/>
    <property type="match status" value="1"/>
</dbReference>
<accession>A0A5N7CT02</accession>
<gene>
    <name evidence="2" type="ORF">BDV37DRAFT_265840</name>
</gene>
<evidence type="ECO:0000313" key="2">
    <source>
        <dbReference type="EMBL" id="KAE8397331.1"/>
    </source>
</evidence>
<feature type="non-terminal residue" evidence="2">
    <location>
        <position position="1"/>
    </location>
</feature>
<name>A0A5N7CT02_9EURO</name>
<dbReference type="EMBL" id="ML736901">
    <property type="protein sequence ID" value="KAE8397331.1"/>
    <property type="molecule type" value="Genomic_DNA"/>
</dbReference>
<keyword evidence="1" id="KW-0472">Membrane</keyword>
<organism evidence="2 3">
    <name type="scientific">Aspergillus pseudonomiae</name>
    <dbReference type="NCBI Taxonomy" id="1506151"/>
    <lineage>
        <taxon>Eukaryota</taxon>
        <taxon>Fungi</taxon>
        <taxon>Dikarya</taxon>
        <taxon>Ascomycota</taxon>
        <taxon>Pezizomycotina</taxon>
        <taxon>Eurotiomycetes</taxon>
        <taxon>Eurotiomycetidae</taxon>
        <taxon>Eurotiales</taxon>
        <taxon>Aspergillaceae</taxon>
        <taxon>Aspergillus</taxon>
        <taxon>Aspergillus subgen. Circumdati</taxon>
    </lineage>
</organism>
<evidence type="ECO:0000313" key="3">
    <source>
        <dbReference type="Proteomes" id="UP000325579"/>
    </source>
</evidence>
<reference evidence="2 3" key="1">
    <citation type="submission" date="2019-04" db="EMBL/GenBank/DDBJ databases">
        <authorList>
            <consortium name="DOE Joint Genome Institute"/>
            <person name="Mondo S."/>
            <person name="Kjaerbolling I."/>
            <person name="Vesth T."/>
            <person name="Frisvad J.C."/>
            <person name="Nybo J.L."/>
            <person name="Theobald S."/>
            <person name="Kildgaard S."/>
            <person name="Isbrandt T."/>
            <person name="Kuo A."/>
            <person name="Sato A."/>
            <person name="Lyhne E.K."/>
            <person name="Kogle M.E."/>
            <person name="Wiebenga A."/>
            <person name="Kun R.S."/>
            <person name="Lubbers R.J."/>
            <person name="Makela M.R."/>
            <person name="Barry K."/>
            <person name="Chovatia M."/>
            <person name="Clum A."/>
            <person name="Daum C."/>
            <person name="Haridas S."/>
            <person name="He G."/>
            <person name="LaButti K."/>
            <person name="Lipzen A."/>
            <person name="Riley R."/>
            <person name="Salamov A."/>
            <person name="Simmons B.A."/>
            <person name="Magnuson J.K."/>
            <person name="Henrissat B."/>
            <person name="Mortensen U.H."/>
            <person name="Larsen T.O."/>
            <person name="Devries R.P."/>
            <person name="Grigoriev I.V."/>
            <person name="Machida M."/>
            <person name="Baker S.E."/>
            <person name="Andersen M.R."/>
            <person name="Cantor M.N."/>
            <person name="Hua S.X."/>
        </authorList>
    </citation>
    <scope>NUCLEOTIDE SEQUENCE [LARGE SCALE GENOMIC DNA]</scope>
    <source>
        <strain evidence="2 3">CBS 119388</strain>
    </source>
</reference>
<keyword evidence="1" id="KW-0812">Transmembrane</keyword>
<keyword evidence="3" id="KW-1185">Reference proteome</keyword>
<proteinExistence type="predicted"/>
<dbReference type="GeneID" id="43668534"/>
<keyword evidence="1" id="KW-1133">Transmembrane helix</keyword>
<feature type="non-terminal residue" evidence="2">
    <location>
        <position position="58"/>
    </location>
</feature>